<proteinExistence type="predicted"/>
<feature type="region of interest" description="Disordered" evidence="1">
    <location>
        <begin position="152"/>
        <end position="175"/>
    </location>
</feature>
<dbReference type="Proteomes" id="UP000319908">
    <property type="component" value="Unassembled WGS sequence"/>
</dbReference>
<gene>
    <name evidence="2" type="ORF">Poly21_07430</name>
</gene>
<feature type="compositionally biased region" description="Polar residues" evidence="1">
    <location>
        <begin position="78"/>
        <end position="87"/>
    </location>
</feature>
<reference evidence="2 3" key="1">
    <citation type="journal article" date="2020" name="Antonie Van Leeuwenhoek">
        <title>Rhodopirellula heiligendammensis sp. nov., Rhodopirellula pilleata sp. nov., and Rhodopirellula solitaria sp. nov. isolated from natural or artificial marine surfaces in Northern Germany and California, USA, and emended description of the genus Rhodopirellula.</title>
        <authorList>
            <person name="Kallscheuer N."/>
            <person name="Wiegand S."/>
            <person name="Jogler M."/>
            <person name="Boedeker C."/>
            <person name="Peeters S.H."/>
            <person name="Rast P."/>
            <person name="Heuer A."/>
            <person name="Jetten M.S.M."/>
            <person name="Rohde M."/>
            <person name="Jogler C."/>
        </authorList>
    </citation>
    <scope>NUCLEOTIDE SEQUENCE [LARGE SCALE GENOMIC DNA]</scope>
    <source>
        <strain evidence="2 3">Poly21</strain>
    </source>
</reference>
<comment type="caution">
    <text evidence="2">The sequence shown here is derived from an EMBL/GenBank/DDBJ whole genome shotgun (WGS) entry which is preliminary data.</text>
</comment>
<dbReference type="EMBL" id="SJPU01000001">
    <property type="protein sequence ID" value="TWU18579.1"/>
    <property type="molecule type" value="Genomic_DNA"/>
</dbReference>
<keyword evidence="3" id="KW-1185">Reference proteome</keyword>
<evidence type="ECO:0000313" key="3">
    <source>
        <dbReference type="Proteomes" id="UP000319908"/>
    </source>
</evidence>
<feature type="compositionally biased region" description="Polar residues" evidence="1">
    <location>
        <begin position="94"/>
        <end position="106"/>
    </location>
</feature>
<name>A0A5C6C767_9BACT</name>
<accession>A0A5C6C767</accession>
<evidence type="ECO:0000313" key="2">
    <source>
        <dbReference type="EMBL" id="TWU18579.1"/>
    </source>
</evidence>
<sequence>MRSFAQNDRIFAAQLAFCCAVGIDRSLAIAIGFRSRVRIAEQIHGGAPSFAQPVGTFRIIQFPDAKSAKRREAKSFSKIRNNSANTPKSPPNPYSLNSAKNATSKRPVTDELRRGSRLSRCHSLPGRLPEEPTPGRLRAASVADFLSVNKKGHPEVASSSVVHSGAEGCSLNKEP</sequence>
<feature type="region of interest" description="Disordered" evidence="1">
    <location>
        <begin position="68"/>
        <end position="136"/>
    </location>
</feature>
<protein>
    <submittedName>
        <fullName evidence="2">Uncharacterized protein</fullName>
    </submittedName>
</protein>
<evidence type="ECO:0000256" key="1">
    <source>
        <dbReference type="SAM" id="MobiDB-lite"/>
    </source>
</evidence>
<organism evidence="2 3">
    <name type="scientific">Allorhodopirellula heiligendammensis</name>
    <dbReference type="NCBI Taxonomy" id="2714739"/>
    <lineage>
        <taxon>Bacteria</taxon>
        <taxon>Pseudomonadati</taxon>
        <taxon>Planctomycetota</taxon>
        <taxon>Planctomycetia</taxon>
        <taxon>Pirellulales</taxon>
        <taxon>Pirellulaceae</taxon>
        <taxon>Allorhodopirellula</taxon>
    </lineage>
</organism>
<dbReference type="AlphaFoldDB" id="A0A5C6C767"/>